<dbReference type="PANTHER" id="PTHR42836">
    <property type="entry name" value="7-CARBOXY-7-DEAZAGUANINE SYNTHASE"/>
    <property type="match status" value="1"/>
</dbReference>
<dbReference type="Pfam" id="PF04055">
    <property type="entry name" value="Radical_SAM"/>
    <property type="match status" value="1"/>
</dbReference>
<feature type="binding site" evidence="8">
    <location>
        <position position="26"/>
    </location>
    <ligand>
        <name>substrate</name>
    </ligand>
</feature>
<feature type="binding site" evidence="8">
    <location>
        <position position="30"/>
    </location>
    <ligand>
        <name>[4Fe-4S] cluster</name>
        <dbReference type="ChEBI" id="CHEBI:49883"/>
        <note>4Fe-4S-S-AdoMet</note>
    </ligand>
</feature>
<feature type="binding site" evidence="8">
    <location>
        <position position="39"/>
    </location>
    <ligand>
        <name>Mg(2+)</name>
        <dbReference type="ChEBI" id="CHEBI:18420"/>
    </ligand>
</feature>
<dbReference type="InterPro" id="IPR024924">
    <property type="entry name" value="7-CO-7-deazaguanine_synth-like"/>
</dbReference>
<evidence type="ECO:0000256" key="7">
    <source>
        <dbReference type="ARBA" id="ARBA00023239"/>
    </source>
</evidence>
<dbReference type="UniPathway" id="UPA00391"/>
<dbReference type="GO" id="GO:1904047">
    <property type="term" value="F:S-adenosyl-L-methionine binding"/>
    <property type="evidence" value="ECO:0007669"/>
    <property type="project" value="UniProtKB-UniRule"/>
</dbReference>
<dbReference type="InterPro" id="IPR058240">
    <property type="entry name" value="rSAM_sf"/>
</dbReference>
<comment type="catalytic activity">
    <reaction evidence="8">
        <text>6-carboxy-5,6,7,8-tetrahydropterin + H(+) = 7-carboxy-7-carbaguanine + NH4(+)</text>
        <dbReference type="Rhea" id="RHEA:27974"/>
        <dbReference type="ChEBI" id="CHEBI:15378"/>
        <dbReference type="ChEBI" id="CHEBI:28938"/>
        <dbReference type="ChEBI" id="CHEBI:61032"/>
        <dbReference type="ChEBI" id="CHEBI:61036"/>
        <dbReference type="EC" id="4.3.99.3"/>
    </reaction>
</comment>
<proteinExistence type="inferred from homology"/>
<evidence type="ECO:0000256" key="4">
    <source>
        <dbReference type="ARBA" id="ARBA00022842"/>
    </source>
</evidence>
<dbReference type="RefSeq" id="WP_087282036.1">
    <property type="nucleotide sequence ID" value="NZ_CP021455.1"/>
</dbReference>
<evidence type="ECO:0000256" key="2">
    <source>
        <dbReference type="ARBA" id="ARBA00022691"/>
    </source>
</evidence>
<comment type="cofactor">
    <cofactor evidence="8">
        <name>Mg(2+)</name>
        <dbReference type="ChEBI" id="CHEBI:18420"/>
    </cofactor>
</comment>
<evidence type="ECO:0000256" key="5">
    <source>
        <dbReference type="ARBA" id="ARBA00023004"/>
    </source>
</evidence>
<dbReference type="EMBL" id="CP021455">
    <property type="protein sequence ID" value="ARU05656.1"/>
    <property type="molecule type" value="Genomic_DNA"/>
</dbReference>
<keyword evidence="5 8" id="KW-0408">Iron</keyword>
<keyword evidence="4 8" id="KW-0460">Magnesium</keyword>
<dbReference type="SUPFAM" id="SSF102114">
    <property type="entry name" value="Radical SAM enzymes"/>
    <property type="match status" value="1"/>
</dbReference>
<dbReference type="EC" id="4.3.99.3" evidence="8"/>
<comment type="caution">
    <text evidence="8">Lacks conserved residue(s) required for the propagation of feature annotation.</text>
</comment>
<feature type="binding site" evidence="8">
    <location>
        <begin position="36"/>
        <end position="38"/>
    </location>
    <ligand>
        <name>S-adenosyl-L-methionine</name>
        <dbReference type="ChEBI" id="CHEBI:59789"/>
    </ligand>
</feature>
<evidence type="ECO:0000313" key="11">
    <source>
        <dbReference type="Proteomes" id="UP000196138"/>
    </source>
</evidence>
<comment type="cofactor">
    <cofactor evidence="8">
        <name>[4Fe-4S] cluster</name>
        <dbReference type="ChEBI" id="CHEBI:49883"/>
    </cofactor>
    <text evidence="8">Binds 1 [4Fe-4S] cluster. The cluster is coordinated with 3 cysteines and an exchangeable S-adenosyl-L-methionine.</text>
</comment>
<dbReference type="OrthoDB" id="9792276at2"/>
<dbReference type="Gene3D" id="3.20.20.70">
    <property type="entry name" value="Aldolase class I"/>
    <property type="match status" value="1"/>
</dbReference>
<dbReference type="AlphaFoldDB" id="A0A1Y0EQ03"/>
<dbReference type="GO" id="GO:0016840">
    <property type="term" value="F:carbon-nitrogen lyase activity"/>
    <property type="evidence" value="ECO:0007669"/>
    <property type="project" value="UniProtKB-UniRule"/>
</dbReference>
<feature type="binding site" evidence="8">
    <location>
        <position position="37"/>
    </location>
    <ligand>
        <name>[4Fe-4S] cluster</name>
        <dbReference type="ChEBI" id="CHEBI:49883"/>
        <note>4Fe-4S-S-AdoMet</note>
    </ligand>
</feature>
<dbReference type="GO" id="GO:0051539">
    <property type="term" value="F:4 iron, 4 sulfur cluster binding"/>
    <property type="evidence" value="ECO:0007669"/>
    <property type="project" value="UniProtKB-UniRule"/>
</dbReference>
<dbReference type="InterPro" id="IPR007197">
    <property type="entry name" value="rSAM"/>
</dbReference>
<evidence type="ECO:0000256" key="3">
    <source>
        <dbReference type="ARBA" id="ARBA00022723"/>
    </source>
</evidence>
<keyword evidence="7 8" id="KW-0456">Lyase</keyword>
<evidence type="ECO:0000256" key="6">
    <source>
        <dbReference type="ARBA" id="ARBA00023014"/>
    </source>
</evidence>
<dbReference type="InterPro" id="IPR013785">
    <property type="entry name" value="Aldolase_TIM"/>
</dbReference>
<feature type="domain" description="Radical SAM core" evidence="9">
    <location>
        <begin position="17"/>
        <end position="218"/>
    </location>
</feature>
<dbReference type="Proteomes" id="UP000196138">
    <property type="component" value="Chromosome"/>
</dbReference>
<comment type="similarity">
    <text evidence="8">Belongs to the radical SAM superfamily. 7-carboxy-7-deazaguanine synthase family.</text>
</comment>
<protein>
    <recommendedName>
        <fullName evidence="8">7-carboxy-7-deazaguanine synthase</fullName>
        <shortName evidence="8">CDG synthase</shortName>
        <ecNumber evidence="8">4.3.99.3</ecNumber>
    </recommendedName>
    <alternativeName>
        <fullName evidence="8">Queuosine biosynthesis protein QueE</fullName>
    </alternativeName>
</protein>
<keyword evidence="1 8" id="KW-0004">4Fe-4S</keyword>
<dbReference type="NCBIfam" id="TIGR04322">
    <property type="entry name" value="rSAM_QueE_Ecoli"/>
    <property type="match status" value="1"/>
</dbReference>
<dbReference type="InterPro" id="IPR027609">
    <property type="entry name" value="rSAM_QueE_proteobac"/>
</dbReference>
<keyword evidence="6 8" id="KW-0411">Iron-sulfur</keyword>
<comment type="function">
    <text evidence="8">Catalyzes the complex heterocyclic radical-mediated conversion of 6-carboxy-5,6,7,8-tetrahydropterin (CPH4) to 7-carboxy-7-deazaguanine (CDG), a step common to the biosynthetic pathways of all 7-deazapurine-containing compounds.</text>
</comment>
<feature type="binding site" evidence="8">
    <location>
        <position position="91"/>
    </location>
    <ligand>
        <name>S-adenosyl-L-methionine</name>
        <dbReference type="ChEBI" id="CHEBI:59789"/>
    </ligand>
</feature>
<dbReference type="SFLD" id="SFLDS00029">
    <property type="entry name" value="Radical_SAM"/>
    <property type="match status" value="1"/>
</dbReference>
<dbReference type="PIRSF" id="PIRSF000370">
    <property type="entry name" value="QueE"/>
    <property type="match status" value="1"/>
</dbReference>
<feature type="binding site" evidence="8">
    <location>
        <position position="89"/>
    </location>
    <ligand>
        <name>substrate</name>
    </ligand>
</feature>
<dbReference type="HAMAP" id="MF_00917">
    <property type="entry name" value="QueE"/>
    <property type="match status" value="1"/>
</dbReference>
<evidence type="ECO:0000259" key="9">
    <source>
        <dbReference type="PROSITE" id="PS51918"/>
    </source>
</evidence>
<evidence type="ECO:0000313" key="10">
    <source>
        <dbReference type="EMBL" id="ARU05656.1"/>
    </source>
</evidence>
<evidence type="ECO:0000256" key="1">
    <source>
        <dbReference type="ARBA" id="ARBA00022485"/>
    </source>
</evidence>
<dbReference type="GO" id="GO:0008616">
    <property type="term" value="P:tRNA queuosine(34) biosynthetic process"/>
    <property type="evidence" value="ECO:0007669"/>
    <property type="project" value="UniProtKB-UniRule"/>
</dbReference>
<keyword evidence="3 8" id="KW-0479">Metal-binding</keyword>
<feature type="binding site" evidence="8">
    <location>
        <begin position="11"/>
        <end position="13"/>
    </location>
    <ligand>
        <name>substrate</name>
    </ligand>
</feature>
<keyword evidence="8" id="KW-0671">Queuosine biosynthesis</keyword>
<dbReference type="PANTHER" id="PTHR42836:SF1">
    <property type="entry name" value="7-CARBOXY-7-DEAZAGUANINE SYNTHASE"/>
    <property type="match status" value="1"/>
</dbReference>
<dbReference type="PROSITE" id="PS51918">
    <property type="entry name" value="RADICAL_SAM"/>
    <property type="match status" value="1"/>
</dbReference>
<comment type="subunit">
    <text evidence="8">Homodimer.</text>
</comment>
<keyword evidence="11" id="KW-1185">Reference proteome</keyword>
<feature type="binding site" evidence="8">
    <location>
        <position position="34"/>
    </location>
    <ligand>
        <name>[4Fe-4S] cluster</name>
        <dbReference type="ChEBI" id="CHEBI:49883"/>
        <note>4Fe-4S-S-AdoMet</note>
    </ligand>
</feature>
<dbReference type="KEGG" id="cser:CCO03_14030"/>
<comment type="cofactor">
    <cofactor evidence="8">
        <name>S-adenosyl-L-methionine</name>
        <dbReference type="ChEBI" id="CHEBI:59789"/>
    </cofactor>
    <text evidence="8">Binds 1 S-adenosyl-L-methionine per subunit.</text>
</comment>
<keyword evidence="2 8" id="KW-0949">S-adenosyl-L-methionine</keyword>
<evidence type="ECO:0000256" key="8">
    <source>
        <dbReference type="HAMAP-Rule" id="MF_00917"/>
    </source>
</evidence>
<accession>A0A1Y0EQ03</accession>
<reference evidence="10 11" key="1">
    <citation type="submission" date="2017-05" db="EMBL/GenBank/DDBJ databases">
        <authorList>
            <person name="Song R."/>
            <person name="Chenine A.L."/>
            <person name="Ruprecht R.M."/>
        </authorList>
    </citation>
    <scope>NUCLEOTIDE SEQUENCE [LARGE SCALE GENOMIC DNA]</scope>
    <source>
        <strain evidence="10 11">DSM 26136</strain>
    </source>
</reference>
<name>A0A1Y0EQ03_9BURK</name>
<sequence>MLPINEVFETIQGEACMTGTPSVFLRLQACPVGCPWCDTKHTWALDPARQVAVADMLAKTDDADTWAAMEVDELLATVQAFRARHVVITGGEPALYDLVPLTTLLIAHSYSVQIETSGTHPIRVHPDTWVTVSPKLDMPGGLPVLPEALARANEVKHPVGKPADVERLLGLDLGRVPRSLIWLQPISQSPKATALCVDEATRHGWRVSIQTHKFLGVR</sequence>
<comment type="pathway">
    <text evidence="8">Purine metabolism; 7-cyano-7-deazaguanine biosynthesis.</text>
</comment>
<feature type="binding site" evidence="8">
    <location>
        <begin position="133"/>
        <end position="135"/>
    </location>
    <ligand>
        <name>S-adenosyl-L-methionine</name>
        <dbReference type="ChEBI" id="CHEBI:59789"/>
    </ligand>
</feature>
<dbReference type="GO" id="GO:0000287">
    <property type="term" value="F:magnesium ion binding"/>
    <property type="evidence" value="ECO:0007669"/>
    <property type="project" value="UniProtKB-UniRule"/>
</dbReference>
<organism evidence="10 11">
    <name type="scientific">Comamonas serinivorans</name>
    <dbReference type="NCBI Taxonomy" id="1082851"/>
    <lineage>
        <taxon>Bacteria</taxon>
        <taxon>Pseudomonadati</taxon>
        <taxon>Pseudomonadota</taxon>
        <taxon>Betaproteobacteria</taxon>
        <taxon>Burkholderiales</taxon>
        <taxon>Comamonadaceae</taxon>
        <taxon>Comamonas</taxon>
    </lineage>
</organism>
<gene>
    <name evidence="8" type="primary">queE</name>
    <name evidence="10" type="ORF">CCO03_14030</name>
</gene>